<dbReference type="CDD" id="cd02933">
    <property type="entry name" value="OYE_like_FMN"/>
    <property type="match status" value="1"/>
</dbReference>
<proteinExistence type="inferred from homology"/>
<evidence type="ECO:0000256" key="1">
    <source>
        <dbReference type="ARBA" id="ARBA00001917"/>
    </source>
</evidence>
<dbReference type="PANTHER" id="PTHR22893:SF91">
    <property type="entry name" value="NADPH DEHYDROGENASE 2-RELATED"/>
    <property type="match status" value="1"/>
</dbReference>
<keyword evidence="3" id="KW-0560">Oxidoreductase</keyword>
<dbReference type="InterPro" id="IPR013785">
    <property type="entry name" value="Aldolase_TIM"/>
</dbReference>
<dbReference type="InterPro" id="IPR001155">
    <property type="entry name" value="OxRdtase_FMN_N"/>
</dbReference>
<dbReference type="Pfam" id="PF00724">
    <property type="entry name" value="Oxidored_FMN"/>
    <property type="match status" value="1"/>
</dbReference>
<evidence type="ECO:0000256" key="2">
    <source>
        <dbReference type="ARBA" id="ARBA00005979"/>
    </source>
</evidence>
<evidence type="ECO:0000313" key="6">
    <source>
        <dbReference type="Proteomes" id="UP000192578"/>
    </source>
</evidence>
<evidence type="ECO:0000259" key="4">
    <source>
        <dbReference type="Pfam" id="PF00724"/>
    </source>
</evidence>
<name>A0A1W0XAX6_HYPEX</name>
<evidence type="ECO:0000313" key="5">
    <source>
        <dbReference type="EMBL" id="OQV24667.1"/>
    </source>
</evidence>
<protein>
    <submittedName>
        <fullName evidence="5">12-oxophytodienoate reductase 11</fullName>
    </submittedName>
</protein>
<comment type="cofactor">
    <cofactor evidence="1">
        <name>FMN</name>
        <dbReference type="ChEBI" id="CHEBI:58210"/>
    </cofactor>
</comment>
<dbReference type="EMBL" id="MTYJ01000006">
    <property type="protein sequence ID" value="OQV24667.1"/>
    <property type="molecule type" value="Genomic_DNA"/>
</dbReference>
<organism evidence="5 6">
    <name type="scientific">Hypsibius exemplaris</name>
    <name type="common">Freshwater tardigrade</name>
    <dbReference type="NCBI Taxonomy" id="2072580"/>
    <lineage>
        <taxon>Eukaryota</taxon>
        <taxon>Metazoa</taxon>
        <taxon>Ecdysozoa</taxon>
        <taxon>Tardigrada</taxon>
        <taxon>Eutardigrada</taxon>
        <taxon>Parachela</taxon>
        <taxon>Hypsibioidea</taxon>
        <taxon>Hypsibiidae</taxon>
        <taxon>Hypsibius</taxon>
    </lineage>
</organism>
<dbReference type="OrthoDB" id="1663137at2759"/>
<dbReference type="GO" id="GO:0005829">
    <property type="term" value="C:cytosol"/>
    <property type="evidence" value="ECO:0007669"/>
    <property type="project" value="UniProtKB-ARBA"/>
</dbReference>
<dbReference type="SUPFAM" id="SSF51395">
    <property type="entry name" value="FMN-linked oxidoreductases"/>
    <property type="match status" value="1"/>
</dbReference>
<feature type="domain" description="NADH:flavin oxidoreductase/NADH oxidase N-terminal" evidence="4">
    <location>
        <begin position="28"/>
        <end position="378"/>
    </location>
</feature>
<comment type="caution">
    <text evidence="5">The sequence shown here is derived from an EMBL/GenBank/DDBJ whole genome shotgun (WGS) entry which is preliminary data.</text>
</comment>
<dbReference type="InterPro" id="IPR045247">
    <property type="entry name" value="Oye-like"/>
</dbReference>
<dbReference type="GO" id="GO:0016628">
    <property type="term" value="F:oxidoreductase activity, acting on the CH-CH group of donors, NAD or NADP as acceptor"/>
    <property type="evidence" value="ECO:0007669"/>
    <property type="project" value="UniProtKB-ARBA"/>
</dbReference>
<keyword evidence="6" id="KW-1185">Reference proteome</keyword>
<evidence type="ECO:0000256" key="3">
    <source>
        <dbReference type="ARBA" id="ARBA00023002"/>
    </source>
</evidence>
<reference evidence="6" key="1">
    <citation type="submission" date="2017-01" db="EMBL/GenBank/DDBJ databases">
        <title>Comparative genomics of anhydrobiosis in the tardigrade Hypsibius dujardini.</title>
        <authorList>
            <person name="Yoshida Y."/>
            <person name="Koutsovoulos G."/>
            <person name="Laetsch D."/>
            <person name="Stevens L."/>
            <person name="Kumar S."/>
            <person name="Horikawa D."/>
            <person name="Ishino K."/>
            <person name="Komine S."/>
            <person name="Tomita M."/>
            <person name="Blaxter M."/>
            <person name="Arakawa K."/>
        </authorList>
    </citation>
    <scope>NUCLEOTIDE SEQUENCE [LARGE SCALE GENOMIC DNA]</scope>
    <source>
        <strain evidence="6">Z151</strain>
    </source>
</reference>
<dbReference type="PANTHER" id="PTHR22893">
    <property type="entry name" value="NADH OXIDOREDUCTASE-RELATED"/>
    <property type="match status" value="1"/>
</dbReference>
<dbReference type="FunFam" id="3.20.20.70:FF:000059">
    <property type="entry name" value="N-ethylmaleimide reductase, FMN-linked"/>
    <property type="match status" value="1"/>
</dbReference>
<comment type="similarity">
    <text evidence="2">Belongs to the NADH:flavin oxidoreductase/NADH oxidase family.</text>
</comment>
<sequence length="441" mass="49073">MSSYTDQSQFWDLSKHPISASGDGLPALFTPMTVGGCHLSHRILLAPLTRMRATSERVPCIELFPNYYQQRATKGGLLISESTSISQQGTAYFRTPGIYTDDQIEAWKPVTKAVRDRGAFFFLQLWHVGRVSHSQFQPDAQPPVAPSPIALPGSVRLPDGSTALYEVPRELTSDEEIPAIVEDYRRATLKSAEAGFDGVEIQAANGYLIDQFFHDGSNTRTDSYGGSVENRCRFFFEILDVVTQAWKEAVGSSSPHAGNVGIRFSPFGTYNAMSDSNETELFRYIMPKLNDYRLAYIHINDQRAAGSSTLSKTTQTCPADPLRELCRIFRGPLILAGGYYPVSANEAILTAAQQEPSQEVAVAFGRVYISNPDLPLRVLLGAPIVHYDRSTFYTHESVGYTDQPFLTEEEIQARLDTIREELEDNPKLFADIQALVKLLKH</sequence>
<dbReference type="Proteomes" id="UP000192578">
    <property type="component" value="Unassembled WGS sequence"/>
</dbReference>
<dbReference type="GO" id="GO:0010181">
    <property type="term" value="F:FMN binding"/>
    <property type="evidence" value="ECO:0007669"/>
    <property type="project" value="InterPro"/>
</dbReference>
<dbReference type="AlphaFoldDB" id="A0A1W0XAX6"/>
<accession>A0A1W0XAX6</accession>
<gene>
    <name evidence="5" type="ORF">BV898_01726</name>
</gene>
<dbReference type="Gene3D" id="3.20.20.70">
    <property type="entry name" value="Aldolase class I"/>
    <property type="match status" value="1"/>
</dbReference>